<evidence type="ECO:0000313" key="2">
    <source>
        <dbReference type="Proteomes" id="UP000000683"/>
    </source>
</evidence>
<proteinExistence type="predicted"/>
<dbReference type="EMBL" id="CP002339">
    <property type="protein sequence ID" value="AEF04638.1"/>
    <property type="molecule type" value="Genomic_DNA"/>
</dbReference>
<dbReference type="AlphaFoldDB" id="F5ZET8"/>
<sequence length="113" mass="12554">MLLIGALLVFAFFNNGRSYFILELHGMDDLEISNIIVEGPDFTTGFYMTAQVKKEMSVFKINVDSPINEGTATITINIENSSPLVLSNMPFKNGKTIYISLSGGNLNYVKAHW</sequence>
<organism evidence="1 2">
    <name type="scientific">Alteromonas naphthalenivorans</name>
    <dbReference type="NCBI Taxonomy" id="715451"/>
    <lineage>
        <taxon>Bacteria</taxon>
        <taxon>Pseudomonadati</taxon>
        <taxon>Pseudomonadota</taxon>
        <taxon>Gammaproteobacteria</taxon>
        <taxon>Alteromonadales</taxon>
        <taxon>Alteromonadaceae</taxon>
        <taxon>Alteromonas/Salinimonas group</taxon>
        <taxon>Alteromonas</taxon>
    </lineage>
</organism>
<dbReference type="Proteomes" id="UP000000683">
    <property type="component" value="Chromosome"/>
</dbReference>
<dbReference type="KEGG" id="alt:ambt_15640"/>
<gene>
    <name evidence="1" type="ordered locus">ambt_15640</name>
</gene>
<name>F5ZET8_ALTNA</name>
<reference evidence="1 2" key="1">
    <citation type="journal article" date="2011" name="J. Bacteriol.">
        <title>Complete genome sequence of the polycyclic aromatic hydrocarbon-degrading bacterium Alteromonas sp. strain SN2.</title>
        <authorList>
            <person name="Jin H.M."/>
            <person name="Jeong H."/>
            <person name="Moon E.J."/>
            <person name="Math R.K."/>
            <person name="Lee K."/>
            <person name="Kim H.J."/>
            <person name="Jeon C.O."/>
            <person name="Oh T.K."/>
            <person name="Kim J.F."/>
        </authorList>
    </citation>
    <scope>NUCLEOTIDE SEQUENCE [LARGE SCALE GENOMIC DNA]</scope>
    <source>
        <strain evidence="2">JCM 17741 / KACC 18427 / KCTC 11700BP / SN2</strain>
    </source>
</reference>
<evidence type="ECO:0000313" key="1">
    <source>
        <dbReference type="EMBL" id="AEF04638.1"/>
    </source>
</evidence>
<keyword evidence="2" id="KW-1185">Reference proteome</keyword>
<dbReference type="HOGENOM" id="CLU_2128215_0_0_6"/>
<accession>F5ZET8</accession>
<protein>
    <submittedName>
        <fullName evidence="1">Uncharacterized protein</fullName>
    </submittedName>
</protein>